<keyword evidence="2" id="KW-1185">Reference proteome</keyword>
<evidence type="ECO:0000313" key="1">
    <source>
        <dbReference type="EMBL" id="GFS39724.1"/>
    </source>
</evidence>
<reference evidence="1" key="1">
    <citation type="submission" date="2020-08" db="EMBL/GenBank/DDBJ databases">
        <title>Multicomponent nature underlies the extraordinary mechanical properties of spider dragline silk.</title>
        <authorList>
            <person name="Kono N."/>
            <person name="Nakamura H."/>
            <person name="Mori M."/>
            <person name="Yoshida Y."/>
            <person name="Ohtoshi R."/>
            <person name="Malay A.D."/>
            <person name="Moran D.A.P."/>
            <person name="Tomita M."/>
            <person name="Numata K."/>
            <person name="Arakawa K."/>
        </authorList>
    </citation>
    <scope>NUCLEOTIDE SEQUENCE</scope>
</reference>
<dbReference type="Proteomes" id="UP000886998">
    <property type="component" value="Unassembled WGS sequence"/>
</dbReference>
<evidence type="ECO:0000313" key="2">
    <source>
        <dbReference type="Proteomes" id="UP000886998"/>
    </source>
</evidence>
<accession>A0A8X6IBZ5</accession>
<dbReference type="AlphaFoldDB" id="A0A8X6IBZ5"/>
<name>A0A8X6IBZ5_9ARAC</name>
<proteinExistence type="predicted"/>
<organism evidence="1 2">
    <name type="scientific">Trichonephila inaurata madagascariensis</name>
    <dbReference type="NCBI Taxonomy" id="2747483"/>
    <lineage>
        <taxon>Eukaryota</taxon>
        <taxon>Metazoa</taxon>
        <taxon>Ecdysozoa</taxon>
        <taxon>Arthropoda</taxon>
        <taxon>Chelicerata</taxon>
        <taxon>Arachnida</taxon>
        <taxon>Araneae</taxon>
        <taxon>Araneomorphae</taxon>
        <taxon>Entelegynae</taxon>
        <taxon>Araneoidea</taxon>
        <taxon>Nephilidae</taxon>
        <taxon>Trichonephila</taxon>
        <taxon>Trichonephila inaurata</taxon>
    </lineage>
</organism>
<dbReference type="EMBL" id="BMAV01025224">
    <property type="protein sequence ID" value="GFS39724.1"/>
    <property type="molecule type" value="Genomic_DNA"/>
</dbReference>
<gene>
    <name evidence="1" type="ORF">TNIN_465521</name>
</gene>
<sequence>MTHLMSYATMTINLTGEEFRQIFCLLGIQHVTTPRTDVSVLVCMPCPKIHSWQSLVSRIDHRPVASVKSGRSVLHSATTFELQSVHAAPTTLQFFLSVALYAISCGGYVYRYHLSSVTPVASIICLHP</sequence>
<protein>
    <submittedName>
        <fullName evidence="1">Uncharacterized protein</fullName>
    </submittedName>
</protein>
<comment type="caution">
    <text evidence="1">The sequence shown here is derived from an EMBL/GenBank/DDBJ whole genome shotgun (WGS) entry which is preliminary data.</text>
</comment>